<dbReference type="STRING" id="1630135.DAD186_12320"/>
<accession>A0A1B0ZIW3</accession>
<gene>
    <name evidence="1" type="ORF">DAD186_12320</name>
</gene>
<organism evidence="1 2">
    <name type="scientific">Dermabacter vaginalis</name>
    <dbReference type="NCBI Taxonomy" id="1630135"/>
    <lineage>
        <taxon>Bacteria</taxon>
        <taxon>Bacillati</taxon>
        <taxon>Actinomycetota</taxon>
        <taxon>Actinomycetes</taxon>
        <taxon>Micrococcales</taxon>
        <taxon>Dermabacteraceae</taxon>
        <taxon>Dermabacter</taxon>
    </lineage>
</organism>
<dbReference type="AlphaFoldDB" id="A0A1B0ZIW3"/>
<dbReference type="KEGG" id="dva:DAD186_12320"/>
<evidence type="ECO:0000313" key="2">
    <source>
        <dbReference type="Proteomes" id="UP000092596"/>
    </source>
</evidence>
<proteinExistence type="predicted"/>
<protein>
    <submittedName>
        <fullName evidence="1">Uncharacterized protein</fullName>
    </submittedName>
</protein>
<dbReference type="Proteomes" id="UP000092596">
    <property type="component" value="Chromosome"/>
</dbReference>
<name>A0A1B0ZIW3_9MICO</name>
<dbReference type="EMBL" id="CP012117">
    <property type="protein sequence ID" value="ANP27782.1"/>
    <property type="molecule type" value="Genomic_DNA"/>
</dbReference>
<evidence type="ECO:0000313" key="1">
    <source>
        <dbReference type="EMBL" id="ANP27782.1"/>
    </source>
</evidence>
<reference evidence="1 2" key="1">
    <citation type="submission" date="2015-06" db="EMBL/GenBank/DDBJ databases">
        <title>Investigation of pathophysiology for high-risk pregnancy and development of treatment modality based on it.</title>
        <authorList>
            <person name="Kim B.-C."/>
            <person name="Lim S."/>
        </authorList>
    </citation>
    <scope>NUCLEOTIDE SEQUENCE [LARGE SCALE GENOMIC DNA]</scope>
    <source>
        <strain evidence="1 2">AD1-86</strain>
    </source>
</reference>
<sequence length="95" mass="9808">MGDHRLTFRVSRGESAAGRFALDCAVISGSSLPAGTGRTPGSGRESLVIIRDSPLNVAFTAAFRGFGEVCSVTFMPVGAFISGFGVGGGVRRLRT</sequence>